<dbReference type="PANTHER" id="PTHR30329">
    <property type="entry name" value="STATOR ELEMENT OF FLAGELLAR MOTOR COMPLEX"/>
    <property type="match status" value="1"/>
</dbReference>
<dbReference type="Gene3D" id="1.25.40.10">
    <property type="entry name" value="Tetratricopeptide repeat domain"/>
    <property type="match status" value="1"/>
</dbReference>
<dbReference type="Pfam" id="PF00691">
    <property type="entry name" value="OmpA"/>
    <property type="match status" value="1"/>
</dbReference>
<evidence type="ECO:0000313" key="8">
    <source>
        <dbReference type="EMBL" id="APX99031.1"/>
    </source>
</evidence>
<evidence type="ECO:0000259" key="6">
    <source>
        <dbReference type="PROSITE" id="PS51123"/>
    </source>
</evidence>
<evidence type="ECO:0000256" key="2">
    <source>
        <dbReference type="ARBA" id="ARBA00023136"/>
    </source>
</evidence>
<keyword evidence="5" id="KW-0732">Signal</keyword>
<keyword evidence="9" id="KW-1185">Reference proteome</keyword>
<dbReference type="PROSITE" id="PS51123">
    <property type="entry name" value="OMPA_2"/>
    <property type="match status" value="1"/>
</dbReference>
<proteinExistence type="predicted"/>
<feature type="chain" id="PRO_5044705825" evidence="5">
    <location>
        <begin position="21"/>
        <end position="637"/>
    </location>
</feature>
<keyword evidence="3" id="KW-0998">Cell outer membrane</keyword>
<dbReference type="InterPro" id="IPR011659">
    <property type="entry name" value="WD40"/>
</dbReference>
<evidence type="ECO:0000256" key="1">
    <source>
        <dbReference type="ARBA" id="ARBA00004442"/>
    </source>
</evidence>
<dbReference type="InterPro" id="IPR036737">
    <property type="entry name" value="OmpA-like_sf"/>
</dbReference>
<gene>
    <name evidence="7" type="ORF">BWR22_00005</name>
    <name evidence="8" type="ORF">BWR22_01470</name>
</gene>
<feature type="domain" description="OmpA-like" evidence="6">
    <location>
        <begin position="513"/>
        <end position="633"/>
    </location>
</feature>
<accession>A0AAC9PV28</accession>
<dbReference type="SUPFAM" id="SSF48452">
    <property type="entry name" value="TPR-like"/>
    <property type="match status" value="1"/>
</dbReference>
<protein>
    <submittedName>
        <fullName evidence="8">Cell envelope biogenesis protein OmpA</fullName>
    </submittedName>
</protein>
<dbReference type="InterPro" id="IPR006664">
    <property type="entry name" value="OMP_bac"/>
</dbReference>
<dbReference type="InterPro" id="IPR006665">
    <property type="entry name" value="OmpA-like"/>
</dbReference>
<evidence type="ECO:0000256" key="3">
    <source>
        <dbReference type="ARBA" id="ARBA00023237"/>
    </source>
</evidence>
<dbReference type="PANTHER" id="PTHR30329:SF21">
    <property type="entry name" value="LIPOPROTEIN YIAD-RELATED"/>
    <property type="match status" value="1"/>
</dbReference>
<dbReference type="SUPFAM" id="SSF103088">
    <property type="entry name" value="OmpA-like"/>
    <property type="match status" value="1"/>
</dbReference>
<dbReference type="Gene3D" id="3.30.1330.60">
    <property type="entry name" value="OmpA-like domain"/>
    <property type="match status" value="1"/>
</dbReference>
<dbReference type="AlphaFoldDB" id="A0AAC9PV28"/>
<dbReference type="GO" id="GO:0009279">
    <property type="term" value="C:cell outer membrane"/>
    <property type="evidence" value="ECO:0007669"/>
    <property type="project" value="UniProtKB-SubCell"/>
</dbReference>
<evidence type="ECO:0000256" key="4">
    <source>
        <dbReference type="PROSITE-ProRule" id="PRU00473"/>
    </source>
</evidence>
<reference evidence="8 9" key="1">
    <citation type="submission" date="2017-01" db="EMBL/GenBank/DDBJ databases">
        <title>Complete genome of Lacinutrix venerupis DOK2-8 isolated from seawater in Dokdo.</title>
        <authorList>
            <person name="Chi W.-J."/>
            <person name="Kim J.H."/>
        </authorList>
    </citation>
    <scope>NUCLEOTIDE SEQUENCE [LARGE SCALE GENOMIC DNA]</scope>
    <source>
        <strain evidence="8 9">DOK2-8</strain>
    </source>
</reference>
<dbReference type="SUPFAM" id="SSF82171">
    <property type="entry name" value="DPP6 N-terminal domain-like"/>
    <property type="match status" value="1"/>
</dbReference>
<dbReference type="InterPro" id="IPR011990">
    <property type="entry name" value="TPR-like_helical_dom_sf"/>
</dbReference>
<feature type="signal peptide" evidence="5">
    <location>
        <begin position="1"/>
        <end position="20"/>
    </location>
</feature>
<organism evidence="8 9">
    <name type="scientific">Lacinutrix venerupis</name>
    <dbReference type="NCBI Taxonomy" id="1486034"/>
    <lineage>
        <taxon>Bacteria</taxon>
        <taxon>Pseudomonadati</taxon>
        <taxon>Bacteroidota</taxon>
        <taxon>Flavobacteriia</taxon>
        <taxon>Flavobacteriales</taxon>
        <taxon>Flavobacteriaceae</taxon>
        <taxon>Lacinutrix</taxon>
    </lineage>
</organism>
<comment type="subcellular location">
    <subcellularLocation>
        <location evidence="1">Cell outer membrane</location>
    </subcellularLocation>
</comment>
<dbReference type="Pfam" id="PF07676">
    <property type="entry name" value="PD40"/>
    <property type="match status" value="3"/>
</dbReference>
<name>A0AAC9PV28_9FLAO</name>
<dbReference type="Proteomes" id="UP000187506">
    <property type="component" value="Chromosome"/>
</dbReference>
<dbReference type="EMBL" id="CP019352">
    <property type="protein sequence ID" value="APX99031.1"/>
    <property type="molecule type" value="Genomic_DNA"/>
</dbReference>
<dbReference type="RefSeq" id="WP_076731400.1">
    <property type="nucleotide sequence ID" value="NZ_CP019352.1"/>
</dbReference>
<dbReference type="InterPro" id="IPR050330">
    <property type="entry name" value="Bact_OuterMem_StrucFunc"/>
</dbReference>
<sequence length="637" mass="71118">MKHLKLIITLVILSSFSVTAQTKATKSADKHFDKYQFVEAIEDYNKLVEKGEADAYVYGRLAEANYNIFNTTEAEKWYAKALETSQEPEMIFKYSEMLKANGKYEASNTQMKKFASMRPSDDRAAMFMSNPDYLPKILDRGKKFNVQNMDINTAVSDFGGTLKDGKLYISSARNNARKNYGWNEQPFLDMYSFTQAEDGSYQNETMLGDKMNTKYHEGLMSFSPDGNTVYFSRESFYENIYEKDSVSNTKYSVLHLFKANKTGDKFSNIEALPINSKNYSIKNPSVSPDGSTLYFASDMPGGFGKYDIYKASIDENGQVGTPVNMGQKINTEGHEMFPYISDNNTLYFSSIGHLGLGGMDVFYTKEIDGKMAPVRNVGVPINSNGDDFAFSINEETGDGFVSSNREGGKGDDDIYAFKKIQPLCDVQIIATIVDNKTKAPLAGATASLVDDQGNVLATKTADQNGKVEYIIECDKDTELQVTMQDYESNTLAIKGTDEEEALVEIALNPIEKIIEVEEVVLNPIYFDYDKSNITAKAAFELDNLVQAMNKYPDMVIYATSHTDIRGGDNYNLRLSDRRAKTTVQYIISKGIDASRISGAGKGETELAIDCGDNCTEEQHQMNRRSQFRIMSGGPKAN</sequence>
<dbReference type="Gene3D" id="2.120.10.30">
    <property type="entry name" value="TolB, C-terminal domain"/>
    <property type="match status" value="1"/>
</dbReference>
<dbReference type="KEGG" id="lvn:BWR22_00005"/>
<dbReference type="InterPro" id="IPR011042">
    <property type="entry name" value="6-blade_b-propeller_TolB-like"/>
</dbReference>
<dbReference type="CDD" id="cd07185">
    <property type="entry name" value="OmpA_C-like"/>
    <property type="match status" value="1"/>
</dbReference>
<keyword evidence="2 4" id="KW-0472">Membrane</keyword>
<dbReference type="KEGG" id="lvn:BWR22_01470"/>
<evidence type="ECO:0000256" key="5">
    <source>
        <dbReference type="SAM" id="SignalP"/>
    </source>
</evidence>
<evidence type="ECO:0000313" key="7">
    <source>
        <dbReference type="EMBL" id="APX98753.1"/>
    </source>
</evidence>
<dbReference type="PRINTS" id="PR01021">
    <property type="entry name" value="OMPADOMAIN"/>
</dbReference>
<evidence type="ECO:0000313" key="9">
    <source>
        <dbReference type="Proteomes" id="UP000187506"/>
    </source>
</evidence>
<dbReference type="EMBL" id="CP019352">
    <property type="protein sequence ID" value="APX98753.1"/>
    <property type="molecule type" value="Genomic_DNA"/>
</dbReference>